<dbReference type="Gene3D" id="1.10.260.40">
    <property type="entry name" value="lambda repressor-like DNA-binding domains"/>
    <property type="match status" value="1"/>
</dbReference>
<dbReference type="RefSeq" id="WP_019403978.1">
    <property type="nucleotide sequence ID" value="NZ_JACIEN010000001.1"/>
</dbReference>
<feature type="domain" description="HTH cro/C1-type" evidence="2">
    <location>
        <begin position="8"/>
        <end position="62"/>
    </location>
</feature>
<evidence type="ECO:0000313" key="3">
    <source>
        <dbReference type="EMBL" id="MBB4015152.1"/>
    </source>
</evidence>
<keyword evidence="1" id="KW-0238">DNA-binding</keyword>
<dbReference type="AlphaFoldDB" id="A0A840BTZ7"/>
<dbReference type="Proteomes" id="UP000577362">
    <property type="component" value="Unassembled WGS sequence"/>
</dbReference>
<dbReference type="SMART" id="SM00530">
    <property type="entry name" value="HTH_XRE"/>
    <property type="match status" value="1"/>
</dbReference>
<dbReference type="SUPFAM" id="SSF47413">
    <property type="entry name" value="lambda repressor-like DNA-binding domains"/>
    <property type="match status" value="1"/>
</dbReference>
<evidence type="ECO:0000259" key="2">
    <source>
        <dbReference type="PROSITE" id="PS50943"/>
    </source>
</evidence>
<dbReference type="PROSITE" id="PS50943">
    <property type="entry name" value="HTH_CROC1"/>
    <property type="match status" value="1"/>
</dbReference>
<gene>
    <name evidence="3" type="ORF">GGR16_000158</name>
</gene>
<dbReference type="CDD" id="cd02209">
    <property type="entry name" value="cupin_XRE_C"/>
    <property type="match status" value="1"/>
</dbReference>
<evidence type="ECO:0000256" key="1">
    <source>
        <dbReference type="ARBA" id="ARBA00023125"/>
    </source>
</evidence>
<name>A0A840BTZ7_9HYPH</name>
<dbReference type="Gene3D" id="2.60.120.10">
    <property type="entry name" value="Jelly Rolls"/>
    <property type="match status" value="1"/>
</dbReference>
<dbReference type="Pfam" id="PF07883">
    <property type="entry name" value="Cupin_2"/>
    <property type="match status" value="1"/>
</dbReference>
<dbReference type="InterPro" id="IPR014710">
    <property type="entry name" value="RmlC-like_jellyroll"/>
</dbReference>
<dbReference type="EMBL" id="JACIEN010000001">
    <property type="protein sequence ID" value="MBB4015152.1"/>
    <property type="molecule type" value="Genomic_DNA"/>
</dbReference>
<dbReference type="PANTHER" id="PTHR46797">
    <property type="entry name" value="HTH-TYPE TRANSCRIPTIONAL REGULATOR"/>
    <property type="match status" value="1"/>
</dbReference>
<organism evidence="3 4">
    <name type="scientific">Chelatococcus caeni</name>
    <dbReference type="NCBI Taxonomy" id="1348468"/>
    <lineage>
        <taxon>Bacteria</taxon>
        <taxon>Pseudomonadati</taxon>
        <taxon>Pseudomonadota</taxon>
        <taxon>Alphaproteobacteria</taxon>
        <taxon>Hyphomicrobiales</taxon>
        <taxon>Chelatococcaceae</taxon>
        <taxon>Chelatococcus</taxon>
    </lineage>
</organism>
<dbReference type="PANTHER" id="PTHR46797:SF11">
    <property type="entry name" value="HTH-TYPE TRANSCRIPTIONAL REGULATOR PUUR"/>
    <property type="match status" value="1"/>
</dbReference>
<comment type="caution">
    <text evidence="3">The sequence shown here is derived from an EMBL/GenBank/DDBJ whole genome shotgun (WGS) entry which is preliminary data.</text>
</comment>
<dbReference type="GO" id="GO:0005829">
    <property type="term" value="C:cytosol"/>
    <property type="evidence" value="ECO:0007669"/>
    <property type="project" value="TreeGrafter"/>
</dbReference>
<dbReference type="InterPro" id="IPR001387">
    <property type="entry name" value="Cro/C1-type_HTH"/>
</dbReference>
<accession>A0A840BTZ7</accession>
<dbReference type="Pfam" id="PF01381">
    <property type="entry name" value="HTH_3"/>
    <property type="match status" value="1"/>
</dbReference>
<keyword evidence="4" id="KW-1185">Reference proteome</keyword>
<evidence type="ECO:0000313" key="4">
    <source>
        <dbReference type="Proteomes" id="UP000577362"/>
    </source>
</evidence>
<dbReference type="GO" id="GO:0003700">
    <property type="term" value="F:DNA-binding transcription factor activity"/>
    <property type="evidence" value="ECO:0007669"/>
    <property type="project" value="TreeGrafter"/>
</dbReference>
<dbReference type="InterPro" id="IPR013096">
    <property type="entry name" value="Cupin_2"/>
</dbReference>
<dbReference type="InterPro" id="IPR010982">
    <property type="entry name" value="Lambda_DNA-bd_dom_sf"/>
</dbReference>
<dbReference type="SUPFAM" id="SSF51182">
    <property type="entry name" value="RmlC-like cupins"/>
    <property type="match status" value="1"/>
</dbReference>
<proteinExistence type="predicted"/>
<dbReference type="CDD" id="cd00093">
    <property type="entry name" value="HTH_XRE"/>
    <property type="match status" value="1"/>
</dbReference>
<reference evidence="3 4" key="1">
    <citation type="submission" date="2020-08" db="EMBL/GenBank/DDBJ databases">
        <title>Genomic Encyclopedia of Type Strains, Phase IV (KMG-IV): sequencing the most valuable type-strain genomes for metagenomic binning, comparative biology and taxonomic classification.</title>
        <authorList>
            <person name="Goeker M."/>
        </authorList>
    </citation>
    <scope>NUCLEOTIDE SEQUENCE [LARGE SCALE GENOMIC DNA]</scope>
    <source>
        <strain evidence="3 4">DSM 103737</strain>
    </source>
</reference>
<sequence>MPQIGSHLKELRRRRDLSVRELALRSGISHSAISLIERDRMSPSVDTLSAILDALGTTLPGFFADLYSSVPHSPFYAAHEWVEIGKAATISYRMVGINHPNRQILMLHETYARGADSGEAFAHSAQEAGMVTRGAVELTVGGESRVLHQGDGYYFDSRLPHRFRNVTDGESEIVSAVTPPTY</sequence>
<dbReference type="InterPro" id="IPR011051">
    <property type="entry name" value="RmlC_Cupin_sf"/>
</dbReference>
<protein>
    <submittedName>
        <fullName evidence="3">Transcriptional regulator with XRE-family HTH domain</fullName>
    </submittedName>
</protein>
<dbReference type="InterPro" id="IPR050807">
    <property type="entry name" value="TransReg_Diox_bact_type"/>
</dbReference>
<dbReference type="GO" id="GO:0003677">
    <property type="term" value="F:DNA binding"/>
    <property type="evidence" value="ECO:0007669"/>
    <property type="project" value="UniProtKB-KW"/>
</dbReference>